<dbReference type="Proteomes" id="UP001044222">
    <property type="component" value="Chromosome 11"/>
</dbReference>
<reference evidence="1" key="1">
    <citation type="submission" date="2021-01" db="EMBL/GenBank/DDBJ databases">
        <title>A chromosome-scale assembly of European eel, Anguilla anguilla.</title>
        <authorList>
            <person name="Henkel C."/>
            <person name="Jong-Raadsen S.A."/>
            <person name="Dufour S."/>
            <person name="Weltzien F.-A."/>
            <person name="Palstra A.P."/>
            <person name="Pelster B."/>
            <person name="Spaink H.P."/>
            <person name="Van Den Thillart G.E."/>
            <person name="Jansen H."/>
            <person name="Zahm M."/>
            <person name="Klopp C."/>
            <person name="Cedric C."/>
            <person name="Louis A."/>
            <person name="Berthelot C."/>
            <person name="Parey E."/>
            <person name="Roest Crollius H."/>
            <person name="Montfort J."/>
            <person name="Robinson-Rechavi M."/>
            <person name="Bucao C."/>
            <person name="Bouchez O."/>
            <person name="Gislard M."/>
            <person name="Lluch J."/>
            <person name="Milhes M."/>
            <person name="Lampietro C."/>
            <person name="Lopez Roques C."/>
            <person name="Donnadieu C."/>
            <person name="Braasch I."/>
            <person name="Desvignes T."/>
            <person name="Postlethwait J."/>
            <person name="Bobe J."/>
            <person name="Guiguen Y."/>
            <person name="Dirks R."/>
        </authorList>
    </citation>
    <scope>NUCLEOTIDE SEQUENCE</scope>
    <source>
        <strain evidence="1">Tag_6206</strain>
        <tissue evidence="1">Liver</tissue>
    </source>
</reference>
<name>A0A9D3LYX9_ANGAN</name>
<evidence type="ECO:0000313" key="1">
    <source>
        <dbReference type="EMBL" id="KAG5839566.1"/>
    </source>
</evidence>
<sequence>MTGDVLRRACFALAHPPMLPLCFLAGGADAGRLPGLRRTFPGENSHRRAAVFAGGEGGHELELGRRSAESGPVATMSLLSHFC</sequence>
<evidence type="ECO:0000313" key="2">
    <source>
        <dbReference type="Proteomes" id="UP001044222"/>
    </source>
</evidence>
<dbReference type="EMBL" id="JAFIRN010000011">
    <property type="protein sequence ID" value="KAG5839566.1"/>
    <property type="molecule type" value="Genomic_DNA"/>
</dbReference>
<proteinExistence type="predicted"/>
<keyword evidence="2" id="KW-1185">Reference proteome</keyword>
<protein>
    <submittedName>
        <fullName evidence="1">Uncharacterized protein</fullName>
    </submittedName>
</protein>
<dbReference type="AlphaFoldDB" id="A0A9D3LYX9"/>
<organism evidence="1 2">
    <name type="scientific">Anguilla anguilla</name>
    <name type="common">European freshwater eel</name>
    <name type="synonym">Muraena anguilla</name>
    <dbReference type="NCBI Taxonomy" id="7936"/>
    <lineage>
        <taxon>Eukaryota</taxon>
        <taxon>Metazoa</taxon>
        <taxon>Chordata</taxon>
        <taxon>Craniata</taxon>
        <taxon>Vertebrata</taxon>
        <taxon>Euteleostomi</taxon>
        <taxon>Actinopterygii</taxon>
        <taxon>Neopterygii</taxon>
        <taxon>Teleostei</taxon>
        <taxon>Anguilliformes</taxon>
        <taxon>Anguillidae</taxon>
        <taxon>Anguilla</taxon>
    </lineage>
</organism>
<comment type="caution">
    <text evidence="1">The sequence shown here is derived from an EMBL/GenBank/DDBJ whole genome shotgun (WGS) entry which is preliminary data.</text>
</comment>
<gene>
    <name evidence="1" type="ORF">ANANG_G00206320</name>
</gene>
<accession>A0A9D3LYX9</accession>